<dbReference type="Pfam" id="PF12680">
    <property type="entry name" value="SnoaL_2"/>
    <property type="match status" value="1"/>
</dbReference>
<name>A0A438MFS7_9ACTN</name>
<dbReference type="RefSeq" id="WP_127936424.1">
    <property type="nucleotide sequence ID" value="NZ_SAUN01000001.1"/>
</dbReference>
<protein>
    <recommendedName>
        <fullName evidence="1">SnoaL-like domain-containing protein</fullName>
    </recommendedName>
</protein>
<feature type="domain" description="SnoaL-like" evidence="1">
    <location>
        <begin position="16"/>
        <end position="117"/>
    </location>
</feature>
<dbReference type="PANTHER" id="PTHR41252">
    <property type="entry name" value="BLR2505 PROTEIN"/>
    <property type="match status" value="1"/>
</dbReference>
<evidence type="ECO:0000259" key="1">
    <source>
        <dbReference type="Pfam" id="PF12680"/>
    </source>
</evidence>
<reference evidence="2 3" key="1">
    <citation type="submission" date="2019-01" db="EMBL/GenBank/DDBJ databases">
        <title>Sequencing the genomes of 1000 actinobacteria strains.</title>
        <authorList>
            <person name="Klenk H.-P."/>
        </authorList>
    </citation>
    <scope>NUCLEOTIDE SEQUENCE [LARGE SCALE GENOMIC DNA]</scope>
    <source>
        <strain evidence="2 3">DSM 43925</strain>
    </source>
</reference>
<sequence>MTVEDHKQLLWHVFTETARGNGRPFVDALADDVRWTIIGSTAWSRIYQGKRAVLDELLAPLAAQLTGPNTVSAERIIAEGDLVVVEGRNHSTTRSGRRYPNRYCWIMRMRDGKIAEITEYTDTQLINDVLVPPPPEGPAGATAAAGG</sequence>
<proteinExistence type="predicted"/>
<dbReference type="Gene3D" id="3.10.450.50">
    <property type="match status" value="1"/>
</dbReference>
<accession>A0A438MFS7</accession>
<dbReference type="AlphaFoldDB" id="A0A438MFS7"/>
<evidence type="ECO:0000313" key="3">
    <source>
        <dbReference type="Proteomes" id="UP000284824"/>
    </source>
</evidence>
<comment type="caution">
    <text evidence="2">The sequence shown here is derived from an EMBL/GenBank/DDBJ whole genome shotgun (WGS) entry which is preliminary data.</text>
</comment>
<dbReference type="PANTHER" id="PTHR41252:SF1">
    <property type="entry name" value="BLR2505 PROTEIN"/>
    <property type="match status" value="1"/>
</dbReference>
<dbReference type="Proteomes" id="UP000284824">
    <property type="component" value="Unassembled WGS sequence"/>
</dbReference>
<dbReference type="InterPro" id="IPR032710">
    <property type="entry name" value="NTF2-like_dom_sf"/>
</dbReference>
<dbReference type="InterPro" id="IPR037401">
    <property type="entry name" value="SnoaL-like"/>
</dbReference>
<gene>
    <name evidence="2" type="ORF">EDD27_7434</name>
</gene>
<organism evidence="2 3">
    <name type="scientific">Nonomuraea polychroma</name>
    <dbReference type="NCBI Taxonomy" id="46176"/>
    <lineage>
        <taxon>Bacteria</taxon>
        <taxon>Bacillati</taxon>
        <taxon>Actinomycetota</taxon>
        <taxon>Actinomycetes</taxon>
        <taxon>Streptosporangiales</taxon>
        <taxon>Streptosporangiaceae</taxon>
        <taxon>Nonomuraea</taxon>
    </lineage>
</organism>
<dbReference type="EMBL" id="SAUN01000001">
    <property type="protein sequence ID" value="RVX44689.1"/>
    <property type="molecule type" value="Genomic_DNA"/>
</dbReference>
<evidence type="ECO:0000313" key="2">
    <source>
        <dbReference type="EMBL" id="RVX44689.1"/>
    </source>
</evidence>
<dbReference type="SUPFAM" id="SSF54427">
    <property type="entry name" value="NTF2-like"/>
    <property type="match status" value="1"/>
</dbReference>
<dbReference type="OrthoDB" id="6657864at2"/>
<keyword evidence="3" id="KW-1185">Reference proteome</keyword>